<reference evidence="5 6" key="1">
    <citation type="submission" date="2019-12" db="EMBL/GenBank/DDBJ databases">
        <title>Maritimibacter sp. nov. sp. isolated from sea sand.</title>
        <authorList>
            <person name="Kim J."/>
            <person name="Jeong S.E."/>
            <person name="Jung H.S."/>
            <person name="Jeon C.O."/>
        </authorList>
    </citation>
    <scope>NUCLEOTIDE SEQUENCE [LARGE SCALE GENOMIC DNA]</scope>
    <source>
        <strain evidence="5 6">DP07</strain>
    </source>
</reference>
<dbReference type="InterPro" id="IPR016032">
    <property type="entry name" value="Sig_transdc_resp-reg_C-effctor"/>
</dbReference>
<dbReference type="PRINTS" id="PR00038">
    <property type="entry name" value="HTHLUXR"/>
</dbReference>
<gene>
    <name evidence="5" type="ORF">GQE99_01500</name>
</gene>
<dbReference type="SUPFAM" id="SSF46894">
    <property type="entry name" value="C-terminal effector domain of the bipartite response regulators"/>
    <property type="match status" value="1"/>
</dbReference>
<evidence type="ECO:0000256" key="3">
    <source>
        <dbReference type="ARBA" id="ARBA00023163"/>
    </source>
</evidence>
<accession>A0A845M027</accession>
<dbReference type="InterPro" id="IPR000792">
    <property type="entry name" value="Tscrpt_reg_LuxR_C"/>
</dbReference>
<dbReference type="Proteomes" id="UP000467322">
    <property type="component" value="Unassembled WGS sequence"/>
</dbReference>
<dbReference type="PROSITE" id="PS50043">
    <property type="entry name" value="HTH_LUXR_2"/>
    <property type="match status" value="1"/>
</dbReference>
<keyword evidence="3" id="KW-0804">Transcription</keyword>
<feature type="domain" description="HTH luxR-type" evidence="4">
    <location>
        <begin position="201"/>
        <end position="266"/>
    </location>
</feature>
<keyword evidence="6" id="KW-1185">Reference proteome</keyword>
<dbReference type="SMART" id="SM00421">
    <property type="entry name" value="HTH_LUXR"/>
    <property type="match status" value="1"/>
</dbReference>
<evidence type="ECO:0000259" key="4">
    <source>
        <dbReference type="PROSITE" id="PS50043"/>
    </source>
</evidence>
<dbReference type="PANTHER" id="PTHR44688:SF16">
    <property type="entry name" value="DNA-BINDING TRANSCRIPTIONAL ACTIVATOR DEVR_DOSR"/>
    <property type="match status" value="1"/>
</dbReference>
<evidence type="ECO:0000313" key="6">
    <source>
        <dbReference type="Proteomes" id="UP000467322"/>
    </source>
</evidence>
<dbReference type="Pfam" id="PF00196">
    <property type="entry name" value="GerE"/>
    <property type="match status" value="1"/>
</dbReference>
<evidence type="ECO:0000256" key="1">
    <source>
        <dbReference type="ARBA" id="ARBA00023015"/>
    </source>
</evidence>
<dbReference type="InterPro" id="IPR036388">
    <property type="entry name" value="WH-like_DNA-bd_sf"/>
</dbReference>
<dbReference type="CDD" id="cd06170">
    <property type="entry name" value="LuxR_C_like"/>
    <property type="match status" value="1"/>
</dbReference>
<dbReference type="RefSeq" id="WP_161349823.1">
    <property type="nucleotide sequence ID" value="NZ_WTUX01000003.1"/>
</dbReference>
<name>A0A845M027_9RHOB</name>
<dbReference type="Gene3D" id="1.10.10.10">
    <property type="entry name" value="Winged helix-like DNA-binding domain superfamily/Winged helix DNA-binding domain"/>
    <property type="match status" value="1"/>
</dbReference>
<dbReference type="PROSITE" id="PS00622">
    <property type="entry name" value="HTH_LUXR_1"/>
    <property type="match status" value="1"/>
</dbReference>
<evidence type="ECO:0000313" key="5">
    <source>
        <dbReference type="EMBL" id="MZR11698.1"/>
    </source>
</evidence>
<dbReference type="PANTHER" id="PTHR44688">
    <property type="entry name" value="DNA-BINDING TRANSCRIPTIONAL ACTIVATOR DEVR_DOSR"/>
    <property type="match status" value="1"/>
</dbReference>
<keyword evidence="2" id="KW-0238">DNA-binding</keyword>
<comment type="caution">
    <text evidence="5">The sequence shown here is derived from an EMBL/GenBank/DDBJ whole genome shotgun (WGS) entry which is preliminary data.</text>
</comment>
<dbReference type="GO" id="GO:0003677">
    <property type="term" value="F:DNA binding"/>
    <property type="evidence" value="ECO:0007669"/>
    <property type="project" value="UniProtKB-KW"/>
</dbReference>
<proteinExistence type="predicted"/>
<keyword evidence="1" id="KW-0805">Transcription regulation</keyword>
<dbReference type="AlphaFoldDB" id="A0A845M027"/>
<organism evidence="5 6">
    <name type="scientific">Maritimibacter harenae</name>
    <dbReference type="NCBI Taxonomy" id="2606218"/>
    <lineage>
        <taxon>Bacteria</taxon>
        <taxon>Pseudomonadati</taxon>
        <taxon>Pseudomonadota</taxon>
        <taxon>Alphaproteobacteria</taxon>
        <taxon>Rhodobacterales</taxon>
        <taxon>Roseobacteraceae</taxon>
        <taxon>Maritimibacter</taxon>
    </lineage>
</organism>
<evidence type="ECO:0000256" key="2">
    <source>
        <dbReference type="ARBA" id="ARBA00023125"/>
    </source>
</evidence>
<sequence>MASEIQAAEMSDLARSVAGALARIETVEYGRKLLEVASLACRFRTVCVFILPGNDIDRPILTLLETEGSEYVMRNNVQQALSTTGHAPDYRRMLDAAVSSGSDLRFLRTKLTPADPRWRMYQQQNFVERVTCLRYRDDGSYLVSFFRSGEDGPILDAEESRLEAVMPLLLELVMVRHKLPALTPHQAMPRRQRVLSLKRKGIPGFADLSEREAEVCDLIAAGLSSAAIAQETGLAFTTIRTFRQRAFRKLGISTAAQFFSLLLSGE</sequence>
<dbReference type="GO" id="GO:0006355">
    <property type="term" value="P:regulation of DNA-templated transcription"/>
    <property type="evidence" value="ECO:0007669"/>
    <property type="project" value="InterPro"/>
</dbReference>
<dbReference type="EMBL" id="WTUX01000003">
    <property type="protein sequence ID" value="MZR11698.1"/>
    <property type="molecule type" value="Genomic_DNA"/>
</dbReference>
<protein>
    <recommendedName>
        <fullName evidence="4">HTH luxR-type domain-containing protein</fullName>
    </recommendedName>
</protein>